<keyword evidence="2" id="KW-1185">Reference proteome</keyword>
<gene>
    <name evidence="1" type="ORF">QQ020_17865</name>
</gene>
<evidence type="ECO:0008006" key="3">
    <source>
        <dbReference type="Google" id="ProtNLM"/>
    </source>
</evidence>
<reference evidence="1" key="1">
    <citation type="submission" date="2023-06" db="EMBL/GenBank/DDBJ databases">
        <title>Genomic of Agaribacillus aureum.</title>
        <authorList>
            <person name="Wang G."/>
        </authorList>
    </citation>
    <scope>NUCLEOTIDE SEQUENCE</scope>
    <source>
        <strain evidence="1">BMA12</strain>
    </source>
</reference>
<organism evidence="1 2">
    <name type="scientific">Agaribacillus aureus</name>
    <dbReference type="NCBI Taxonomy" id="3051825"/>
    <lineage>
        <taxon>Bacteria</taxon>
        <taxon>Pseudomonadati</taxon>
        <taxon>Bacteroidota</taxon>
        <taxon>Cytophagia</taxon>
        <taxon>Cytophagales</taxon>
        <taxon>Splendidivirgaceae</taxon>
        <taxon>Agaribacillus</taxon>
    </lineage>
</organism>
<evidence type="ECO:0000313" key="2">
    <source>
        <dbReference type="Proteomes" id="UP001172083"/>
    </source>
</evidence>
<dbReference type="EMBL" id="JAUJEB010000004">
    <property type="protein sequence ID" value="MDN5213947.1"/>
    <property type="molecule type" value="Genomic_DNA"/>
</dbReference>
<comment type="caution">
    <text evidence="1">The sequence shown here is derived from an EMBL/GenBank/DDBJ whole genome shotgun (WGS) entry which is preliminary data.</text>
</comment>
<proteinExistence type="predicted"/>
<name>A0ABT8LAB6_9BACT</name>
<evidence type="ECO:0000313" key="1">
    <source>
        <dbReference type="EMBL" id="MDN5213947.1"/>
    </source>
</evidence>
<protein>
    <recommendedName>
        <fullName evidence="3">DUF3575 domain-containing protein</fullName>
    </recommendedName>
</protein>
<dbReference type="Proteomes" id="UP001172083">
    <property type="component" value="Unassembled WGS sequence"/>
</dbReference>
<dbReference type="RefSeq" id="WP_346759286.1">
    <property type="nucleotide sequence ID" value="NZ_JAUJEB010000004.1"/>
</dbReference>
<sequence length="208" mass="23803">MKNFVCSILLLLFSFTLYGQKSLEKAKELGITTSFSIYNYTFRGLINPYLTWQKGKTNLLLGPTLLVASNNGLNTAKSPKLTGIRSSFRYIPAAVARRFVFHLASDLIVQRIVDRWDANAYDERIGNFADFRYQNIEYLIEHYLGYGFKLNVGRRWYLIKGVGIGYYLSKLKGNELSANAPEVENFDYRGYSDFGFSWQIKMGAGLSF</sequence>
<accession>A0ABT8LAB6</accession>